<dbReference type="EMBL" id="BJWL01000009">
    <property type="protein sequence ID" value="GFY94600.1"/>
    <property type="molecule type" value="Genomic_DNA"/>
</dbReference>
<dbReference type="GO" id="GO:0009699">
    <property type="term" value="P:phenylpropanoid biosynthetic process"/>
    <property type="evidence" value="ECO:0007669"/>
    <property type="project" value="UniProtKB-ARBA"/>
</dbReference>
<feature type="chain" id="PRO_5029935139" description="Dirigent protein" evidence="4">
    <location>
        <begin position="24"/>
        <end position="191"/>
    </location>
</feature>
<dbReference type="InterPro" id="IPR044859">
    <property type="entry name" value="Allene_oxi_cyc_Dirigent"/>
</dbReference>
<name>A0A7J0F7D0_9ERIC</name>
<dbReference type="Pfam" id="PF03018">
    <property type="entry name" value="Dirigent"/>
    <property type="match status" value="1"/>
</dbReference>
<comment type="caution">
    <text evidence="5">The sequence shown here is derived from an EMBL/GenBank/DDBJ whole genome shotgun (WGS) entry which is preliminary data.</text>
</comment>
<comment type="subunit">
    <text evidence="2 4">Homodimer.</text>
</comment>
<evidence type="ECO:0000313" key="6">
    <source>
        <dbReference type="Proteomes" id="UP000585474"/>
    </source>
</evidence>
<dbReference type="Proteomes" id="UP000585474">
    <property type="component" value="Unassembled WGS sequence"/>
</dbReference>
<accession>A0A7J0F7D0</accession>
<comment type="similarity">
    <text evidence="1 4">Belongs to the plant dirigent protein family.</text>
</comment>
<gene>
    <name evidence="5" type="ORF">Acr_09g0010460</name>
</gene>
<comment type="function">
    <text evidence="4">Dirigent proteins impart stereoselectivity on the phenoxy radical-coupling reaction, yielding optically active lignans from two molecules of coniferyl alcohol in the biosynthesis of lignans, flavonolignans, and alkaloids and thus plays a central role in plant secondary metabolism.</text>
</comment>
<keyword evidence="3 4" id="KW-0964">Secreted</keyword>
<protein>
    <recommendedName>
        <fullName evidence="4">Dirigent protein</fullName>
    </recommendedName>
</protein>
<evidence type="ECO:0000256" key="3">
    <source>
        <dbReference type="ARBA" id="ARBA00022525"/>
    </source>
</evidence>
<dbReference type="Gene3D" id="2.40.480.10">
    <property type="entry name" value="Allene oxide cyclase-like"/>
    <property type="match status" value="1"/>
</dbReference>
<organism evidence="5 6">
    <name type="scientific">Actinidia rufa</name>
    <dbReference type="NCBI Taxonomy" id="165716"/>
    <lineage>
        <taxon>Eukaryota</taxon>
        <taxon>Viridiplantae</taxon>
        <taxon>Streptophyta</taxon>
        <taxon>Embryophyta</taxon>
        <taxon>Tracheophyta</taxon>
        <taxon>Spermatophyta</taxon>
        <taxon>Magnoliopsida</taxon>
        <taxon>eudicotyledons</taxon>
        <taxon>Gunneridae</taxon>
        <taxon>Pentapetalae</taxon>
        <taxon>asterids</taxon>
        <taxon>Ericales</taxon>
        <taxon>Actinidiaceae</taxon>
        <taxon>Actinidia</taxon>
    </lineage>
</organism>
<comment type="subcellular location">
    <subcellularLocation>
        <location evidence="4">Secreted</location>
        <location evidence="4">Extracellular space</location>
        <location evidence="4">Apoplast</location>
    </subcellularLocation>
</comment>
<keyword evidence="6" id="KW-1185">Reference proteome</keyword>
<feature type="signal peptide" evidence="4">
    <location>
        <begin position="1"/>
        <end position="23"/>
    </location>
</feature>
<sequence>MGKLGIFAIFLCSITMVVPLVFGVAEGPKEVEEWFHRVSNHHHSNQKVTKMHFYLHDVLGVTTKKVAKPNTTAKSPTFFGETFMIDNPLTVGPSQASKLIGRAQGFYGFSSMEEVRVTVAMNLVFTDGSYNGSSLTSLGHNPVLQPKCEMPIIGGSGIFRLARGVALLNTYSHDDIKGNTTVEYNVILQHY</sequence>
<evidence type="ECO:0000256" key="4">
    <source>
        <dbReference type="RuleBase" id="RU363099"/>
    </source>
</evidence>
<dbReference type="OrthoDB" id="1864232at2759"/>
<evidence type="ECO:0000256" key="1">
    <source>
        <dbReference type="ARBA" id="ARBA00010746"/>
    </source>
</evidence>
<proteinExistence type="inferred from homology"/>
<dbReference type="PANTHER" id="PTHR21495">
    <property type="entry name" value="NUCLEOPORIN-RELATED"/>
    <property type="match status" value="1"/>
</dbReference>
<dbReference type="AlphaFoldDB" id="A0A7J0F7D0"/>
<evidence type="ECO:0000256" key="2">
    <source>
        <dbReference type="ARBA" id="ARBA00011738"/>
    </source>
</evidence>
<dbReference type="InterPro" id="IPR004265">
    <property type="entry name" value="Dirigent"/>
</dbReference>
<evidence type="ECO:0000313" key="5">
    <source>
        <dbReference type="EMBL" id="GFY94600.1"/>
    </source>
</evidence>
<keyword evidence="4" id="KW-0732">Signal</keyword>
<keyword evidence="4" id="KW-0052">Apoplast</keyword>
<reference evidence="5 6" key="1">
    <citation type="submission" date="2019-07" db="EMBL/GenBank/DDBJ databases">
        <title>De Novo Assembly of kiwifruit Actinidia rufa.</title>
        <authorList>
            <person name="Sugita-Konishi S."/>
            <person name="Sato K."/>
            <person name="Mori E."/>
            <person name="Abe Y."/>
            <person name="Kisaki G."/>
            <person name="Hamano K."/>
            <person name="Suezawa K."/>
            <person name="Otani M."/>
            <person name="Fukuda T."/>
            <person name="Manabe T."/>
            <person name="Gomi K."/>
            <person name="Tabuchi M."/>
            <person name="Akimitsu K."/>
            <person name="Kataoka I."/>
        </authorList>
    </citation>
    <scope>NUCLEOTIDE SEQUENCE [LARGE SCALE GENOMIC DNA]</scope>
    <source>
        <strain evidence="6">cv. Fuchu</strain>
    </source>
</reference>
<dbReference type="GO" id="GO:0048046">
    <property type="term" value="C:apoplast"/>
    <property type="evidence" value="ECO:0007669"/>
    <property type="project" value="UniProtKB-SubCell"/>
</dbReference>